<organism evidence="1">
    <name type="scientific">Marseillevirus LCMAC101</name>
    <dbReference type="NCBI Taxonomy" id="2506602"/>
    <lineage>
        <taxon>Viruses</taxon>
        <taxon>Varidnaviria</taxon>
        <taxon>Bamfordvirae</taxon>
        <taxon>Nucleocytoviricota</taxon>
        <taxon>Megaviricetes</taxon>
        <taxon>Pimascovirales</taxon>
        <taxon>Pimascovirales incertae sedis</taxon>
        <taxon>Marseilleviridae</taxon>
    </lineage>
</organism>
<name>A0A481YSX1_9VIRU</name>
<accession>A0A481YSX1</accession>
<proteinExistence type="predicted"/>
<dbReference type="EMBL" id="MK500327">
    <property type="protein sequence ID" value="QBK85586.1"/>
    <property type="molecule type" value="Genomic_DNA"/>
</dbReference>
<gene>
    <name evidence="1" type="ORF">LCMAC101_01810</name>
</gene>
<sequence>MHLCPYCDYQSPIPYNIKIHKTRCKEKTLTTCQEKIKYQRKTISSQKEELESRKKKLWILKDKLNTANLEITKLKVELAERDGLVDGLKTAPDKRTIYNTAIHPKLVNLPISNIRALTDEYVIERVNDGILTYSHASRGYPGMLEVICDLITHENNDGIIERNYVCTDVSRNSFHRLLESKKWKSDKGGRYLNNMLDTFQESIEEHKDKVYKIYKETSHDSFEWEQINWERKNISQLYSGVVCKEGNGDREELVNILRKEISKRASV</sequence>
<evidence type="ECO:0000313" key="1">
    <source>
        <dbReference type="EMBL" id="QBK85586.1"/>
    </source>
</evidence>
<protein>
    <submittedName>
        <fullName evidence="1">Uncharacterized protein</fullName>
    </submittedName>
</protein>
<reference evidence="1" key="1">
    <citation type="journal article" date="2019" name="MBio">
        <title>Virus Genomes from Deep Sea Sediments Expand the Ocean Megavirome and Support Independent Origins of Viral Gigantism.</title>
        <authorList>
            <person name="Backstrom D."/>
            <person name="Yutin N."/>
            <person name="Jorgensen S.L."/>
            <person name="Dharamshi J."/>
            <person name="Homa F."/>
            <person name="Zaremba-Niedwiedzka K."/>
            <person name="Spang A."/>
            <person name="Wolf Y.I."/>
            <person name="Koonin E.V."/>
            <person name="Ettema T.J."/>
        </authorList>
    </citation>
    <scope>NUCLEOTIDE SEQUENCE</scope>
</reference>